<dbReference type="RefSeq" id="WP_158084675.1">
    <property type="nucleotide sequence ID" value="NZ_CBDUKF010000009.1"/>
</dbReference>
<dbReference type="InterPro" id="IPR051049">
    <property type="entry name" value="Dienelactone_hydrolase-like"/>
</dbReference>
<feature type="domain" description="Dienelactone hydrolase" evidence="1">
    <location>
        <begin position="32"/>
        <end position="230"/>
    </location>
</feature>
<name>A0ABQ1K1E7_9PROT</name>
<keyword evidence="3" id="KW-1185">Reference proteome</keyword>
<dbReference type="Pfam" id="PF01738">
    <property type="entry name" value="DLH"/>
    <property type="match status" value="1"/>
</dbReference>
<comment type="caution">
    <text evidence="2">The sequence shown here is derived from an EMBL/GenBank/DDBJ whole genome shotgun (WGS) entry which is preliminary data.</text>
</comment>
<dbReference type="EMBL" id="BMKF01000003">
    <property type="protein sequence ID" value="GGB81352.1"/>
    <property type="molecule type" value="Genomic_DNA"/>
</dbReference>
<sequence length="232" mass="25774">MCHGHAVKAFPAPAPAEPFDRTVAGFTWGDPAAEKTIAVLPDIYGCNPFYKGLSTLMAQKGARVHLVDTFYGLGDLPEATREAAFARRNKVDDKSFLDRFEQFCREEQVTGVVGFCLGGLYIFELARRGLSADLIGLYGFPQGLPNEDPLPVPFDYLPEVDQSFTMLVGRDDDSVGRDNIEKLEKMSPEVRAMTLKVYDGVGHNFLPLLDSDKHSERAIAEDARDRMLRTLL</sequence>
<dbReference type="Proteomes" id="UP000628854">
    <property type="component" value="Unassembled WGS sequence"/>
</dbReference>
<dbReference type="Gene3D" id="3.40.50.1820">
    <property type="entry name" value="alpha/beta hydrolase"/>
    <property type="match status" value="1"/>
</dbReference>
<evidence type="ECO:0000313" key="2">
    <source>
        <dbReference type="EMBL" id="GGB81352.1"/>
    </source>
</evidence>
<organism evidence="2 3">
    <name type="scientific">Henriciella pelagia</name>
    <dbReference type="NCBI Taxonomy" id="1977912"/>
    <lineage>
        <taxon>Bacteria</taxon>
        <taxon>Pseudomonadati</taxon>
        <taxon>Pseudomonadota</taxon>
        <taxon>Alphaproteobacteria</taxon>
        <taxon>Hyphomonadales</taxon>
        <taxon>Hyphomonadaceae</taxon>
        <taxon>Henriciella</taxon>
    </lineage>
</organism>
<evidence type="ECO:0000313" key="3">
    <source>
        <dbReference type="Proteomes" id="UP000628854"/>
    </source>
</evidence>
<accession>A0ABQ1K1E7</accession>
<protein>
    <recommendedName>
        <fullName evidence="1">Dienelactone hydrolase domain-containing protein</fullName>
    </recommendedName>
</protein>
<dbReference type="PANTHER" id="PTHR46623">
    <property type="entry name" value="CARBOXYMETHYLENEBUTENOLIDASE-RELATED"/>
    <property type="match status" value="1"/>
</dbReference>
<gene>
    <name evidence="2" type="ORF">GCM10011503_32680</name>
</gene>
<dbReference type="SUPFAM" id="SSF53474">
    <property type="entry name" value="alpha/beta-Hydrolases"/>
    <property type="match status" value="1"/>
</dbReference>
<proteinExistence type="predicted"/>
<dbReference type="PANTHER" id="PTHR46623:SF6">
    <property type="entry name" value="ALPHA_BETA-HYDROLASES SUPERFAMILY PROTEIN"/>
    <property type="match status" value="1"/>
</dbReference>
<dbReference type="InterPro" id="IPR029058">
    <property type="entry name" value="AB_hydrolase_fold"/>
</dbReference>
<evidence type="ECO:0000259" key="1">
    <source>
        <dbReference type="Pfam" id="PF01738"/>
    </source>
</evidence>
<reference evidence="3" key="1">
    <citation type="journal article" date="2019" name="Int. J. Syst. Evol. Microbiol.">
        <title>The Global Catalogue of Microorganisms (GCM) 10K type strain sequencing project: providing services to taxonomists for standard genome sequencing and annotation.</title>
        <authorList>
            <consortium name="The Broad Institute Genomics Platform"/>
            <consortium name="The Broad Institute Genome Sequencing Center for Infectious Disease"/>
            <person name="Wu L."/>
            <person name="Ma J."/>
        </authorList>
    </citation>
    <scope>NUCLEOTIDE SEQUENCE [LARGE SCALE GENOMIC DNA]</scope>
    <source>
        <strain evidence="3">CGMCC 1.15928</strain>
    </source>
</reference>
<dbReference type="InterPro" id="IPR002925">
    <property type="entry name" value="Dienelactn_hydro"/>
</dbReference>